<gene>
    <name evidence="1" type="ORF">SLEP1_g52081</name>
</gene>
<dbReference type="PANTHER" id="PTHR34570:SF12">
    <property type="entry name" value="EXPRESSED PROTEIN"/>
    <property type="match status" value="1"/>
</dbReference>
<organism evidence="1 2">
    <name type="scientific">Rubroshorea leprosula</name>
    <dbReference type="NCBI Taxonomy" id="152421"/>
    <lineage>
        <taxon>Eukaryota</taxon>
        <taxon>Viridiplantae</taxon>
        <taxon>Streptophyta</taxon>
        <taxon>Embryophyta</taxon>
        <taxon>Tracheophyta</taxon>
        <taxon>Spermatophyta</taxon>
        <taxon>Magnoliopsida</taxon>
        <taxon>eudicotyledons</taxon>
        <taxon>Gunneridae</taxon>
        <taxon>Pentapetalae</taxon>
        <taxon>rosids</taxon>
        <taxon>malvids</taxon>
        <taxon>Malvales</taxon>
        <taxon>Dipterocarpaceae</taxon>
        <taxon>Rubroshorea</taxon>
    </lineage>
</organism>
<comment type="caution">
    <text evidence="1">The sequence shown here is derived from an EMBL/GenBank/DDBJ whole genome shotgun (WGS) entry which is preliminary data.</text>
</comment>
<dbReference type="AlphaFoldDB" id="A0AAV5M594"/>
<reference evidence="1 2" key="1">
    <citation type="journal article" date="2021" name="Commun. Biol.">
        <title>The genome of Shorea leprosula (Dipterocarpaceae) highlights the ecological relevance of drought in aseasonal tropical rainforests.</title>
        <authorList>
            <person name="Ng K.K.S."/>
            <person name="Kobayashi M.J."/>
            <person name="Fawcett J.A."/>
            <person name="Hatakeyama M."/>
            <person name="Paape T."/>
            <person name="Ng C.H."/>
            <person name="Ang C.C."/>
            <person name="Tnah L.H."/>
            <person name="Lee C.T."/>
            <person name="Nishiyama T."/>
            <person name="Sese J."/>
            <person name="O'Brien M.J."/>
            <person name="Copetti D."/>
            <person name="Mohd Noor M.I."/>
            <person name="Ong R.C."/>
            <person name="Putra M."/>
            <person name="Sireger I.Z."/>
            <person name="Indrioko S."/>
            <person name="Kosugi Y."/>
            <person name="Izuno A."/>
            <person name="Isagi Y."/>
            <person name="Lee S.L."/>
            <person name="Shimizu K.K."/>
        </authorList>
    </citation>
    <scope>NUCLEOTIDE SEQUENCE [LARGE SCALE GENOMIC DNA]</scope>
    <source>
        <strain evidence="1">214</strain>
    </source>
</reference>
<evidence type="ECO:0000313" key="1">
    <source>
        <dbReference type="EMBL" id="GKV44945.1"/>
    </source>
</evidence>
<name>A0AAV5M594_9ROSI</name>
<sequence>MEVVHPSIALLQERFRQLERAKKIGQEKELLRMFLESRQINAAMPYVPYRSLLHLVLMLQSELPLQCTLKKEASLQSRNTQVQVIQTPMLENLWSRDTVICTTDNDDISVVDTSLHL</sequence>
<accession>A0AAV5M594</accession>
<keyword evidence="2" id="KW-1185">Reference proteome</keyword>
<proteinExistence type="predicted"/>
<protein>
    <submittedName>
        <fullName evidence="1">Uncharacterized protein</fullName>
    </submittedName>
</protein>
<evidence type="ECO:0000313" key="2">
    <source>
        <dbReference type="Proteomes" id="UP001054252"/>
    </source>
</evidence>
<dbReference type="Proteomes" id="UP001054252">
    <property type="component" value="Unassembled WGS sequence"/>
</dbReference>
<dbReference type="PANTHER" id="PTHR34570">
    <property type="entry name" value="OS03G0593100 PROTEIN"/>
    <property type="match status" value="1"/>
</dbReference>
<dbReference type="EMBL" id="BPVZ01000188">
    <property type="protein sequence ID" value="GKV44945.1"/>
    <property type="molecule type" value="Genomic_DNA"/>
</dbReference>